<evidence type="ECO:0000313" key="1">
    <source>
        <dbReference type="EMBL" id="KLV25447.1"/>
    </source>
</evidence>
<dbReference type="OrthoDB" id="2925027at2"/>
<evidence type="ECO:0000313" key="2">
    <source>
        <dbReference type="Proteomes" id="UP000036045"/>
    </source>
</evidence>
<gene>
    <name evidence="1" type="ORF">ABW02_15785</name>
</gene>
<name>A0A0J1IHN3_NIACI</name>
<comment type="caution">
    <text evidence="1">The sequence shown here is derived from an EMBL/GenBank/DDBJ whole genome shotgun (WGS) entry which is preliminary data.</text>
</comment>
<keyword evidence="2" id="KW-1185">Reference proteome</keyword>
<protein>
    <submittedName>
        <fullName evidence="1">Uncharacterized protein</fullName>
    </submittedName>
</protein>
<sequence length="138" mass="15998">MENASKRLQILIGDTLQILDHMKVDADKDPLLQQVKNDLQEQKNKMDNFPKSDEEIINTAISMTQSLDRINNMVQQLEASLMEDYQASTGGIDEYQHMSIDEQREQPESYHDKIDYLSAAKIRENISRMNEVLLNIRS</sequence>
<dbReference type="PATRIC" id="fig|1397.4.peg.1348"/>
<dbReference type="EMBL" id="LDPH01000016">
    <property type="protein sequence ID" value="KLV25447.1"/>
    <property type="molecule type" value="Genomic_DNA"/>
</dbReference>
<organism evidence="1 2">
    <name type="scientific">Niallia circulans</name>
    <name type="common">Bacillus circulans</name>
    <dbReference type="NCBI Taxonomy" id="1397"/>
    <lineage>
        <taxon>Bacteria</taxon>
        <taxon>Bacillati</taxon>
        <taxon>Bacillota</taxon>
        <taxon>Bacilli</taxon>
        <taxon>Bacillales</taxon>
        <taxon>Bacillaceae</taxon>
        <taxon>Niallia</taxon>
    </lineage>
</organism>
<dbReference type="Proteomes" id="UP000036045">
    <property type="component" value="Unassembled WGS sequence"/>
</dbReference>
<proteinExistence type="predicted"/>
<accession>A0A0J1IHN3</accession>
<dbReference type="AlphaFoldDB" id="A0A0J1IHN3"/>
<dbReference type="RefSeq" id="WP_047943251.1">
    <property type="nucleotide sequence ID" value="NZ_LDPH01000016.1"/>
</dbReference>
<reference evidence="1 2" key="1">
    <citation type="submission" date="2015-05" db="EMBL/GenBank/DDBJ databases">
        <title>Whole genome sequence and identification of bacterial endophytes from Costus igneus.</title>
        <authorList>
            <person name="Lee Y.P."/>
            <person name="Gan H.M."/>
            <person name="Eng W."/>
            <person name="Wheatley M.S."/>
            <person name="Caraballo A."/>
            <person name="Polter S."/>
            <person name="Savka M.A."/>
            <person name="Hudson A.O."/>
        </authorList>
    </citation>
    <scope>NUCLEOTIDE SEQUENCE [LARGE SCALE GENOMIC DNA]</scope>
    <source>
        <strain evidence="1 2">RIT379</strain>
    </source>
</reference>